<dbReference type="Proteomes" id="UP001611580">
    <property type="component" value="Unassembled WGS sequence"/>
</dbReference>
<keyword evidence="1" id="KW-0805">Transcription regulation</keyword>
<dbReference type="InterPro" id="IPR036388">
    <property type="entry name" value="WH-like_DNA-bd_sf"/>
</dbReference>
<dbReference type="InterPro" id="IPR016032">
    <property type="entry name" value="Sig_transdc_resp-reg_C-effctor"/>
</dbReference>
<dbReference type="EMBL" id="JBIRYI010000001">
    <property type="protein sequence ID" value="MFI2485486.1"/>
    <property type="molecule type" value="Genomic_DNA"/>
</dbReference>
<evidence type="ECO:0000256" key="2">
    <source>
        <dbReference type="ARBA" id="ARBA00023125"/>
    </source>
</evidence>
<dbReference type="PANTHER" id="PTHR44688:SF16">
    <property type="entry name" value="DNA-BINDING TRANSCRIPTIONAL ACTIVATOR DEVR_DOSR"/>
    <property type="match status" value="1"/>
</dbReference>
<reference evidence="5 6" key="1">
    <citation type="submission" date="2024-10" db="EMBL/GenBank/DDBJ databases">
        <title>The Natural Products Discovery Center: Release of the First 8490 Sequenced Strains for Exploring Actinobacteria Biosynthetic Diversity.</title>
        <authorList>
            <person name="Kalkreuter E."/>
            <person name="Kautsar S.A."/>
            <person name="Yang D."/>
            <person name="Bader C.D."/>
            <person name="Teijaro C.N."/>
            <person name="Fluegel L."/>
            <person name="Davis C.M."/>
            <person name="Simpson J.R."/>
            <person name="Lauterbach L."/>
            <person name="Steele A.D."/>
            <person name="Gui C."/>
            <person name="Meng S."/>
            <person name="Li G."/>
            <person name="Viehrig K."/>
            <person name="Ye F."/>
            <person name="Su P."/>
            <person name="Kiefer A.F."/>
            <person name="Nichols A."/>
            <person name="Cepeda A.J."/>
            <person name="Yan W."/>
            <person name="Fan B."/>
            <person name="Jiang Y."/>
            <person name="Adhikari A."/>
            <person name="Zheng C.-J."/>
            <person name="Schuster L."/>
            <person name="Cowan T.M."/>
            <person name="Smanski M.J."/>
            <person name="Chevrette M.G."/>
            <person name="De Carvalho L.P.S."/>
            <person name="Shen B."/>
        </authorList>
    </citation>
    <scope>NUCLEOTIDE SEQUENCE [LARGE SCALE GENOMIC DNA]</scope>
    <source>
        <strain evidence="5 6">NPDC019481</strain>
    </source>
</reference>
<dbReference type="PROSITE" id="PS50043">
    <property type="entry name" value="HTH_LUXR_2"/>
    <property type="match status" value="1"/>
</dbReference>
<accession>A0ABW7XDC0</accession>
<dbReference type="PANTHER" id="PTHR44688">
    <property type="entry name" value="DNA-BINDING TRANSCRIPTIONAL ACTIVATOR DEVR_DOSR"/>
    <property type="match status" value="1"/>
</dbReference>
<name>A0ABW7XDC0_9MICO</name>
<evidence type="ECO:0000256" key="1">
    <source>
        <dbReference type="ARBA" id="ARBA00023015"/>
    </source>
</evidence>
<organism evidence="5 6">
    <name type="scientific">Promicromonospora kroppenstedtii</name>
    <dbReference type="NCBI Taxonomy" id="440482"/>
    <lineage>
        <taxon>Bacteria</taxon>
        <taxon>Bacillati</taxon>
        <taxon>Actinomycetota</taxon>
        <taxon>Actinomycetes</taxon>
        <taxon>Micrococcales</taxon>
        <taxon>Promicromonosporaceae</taxon>
        <taxon>Promicromonospora</taxon>
    </lineage>
</organism>
<sequence length="553" mass="59045">MSYDLKWLVPLEPETQGRADDHGKHGVLSAIASGDLDTLEDLADVWWFELPARFGPDLLGLLERLPATMAARRPRLLMAGVLAYQLAEARDDAHLRATMRLFELHGVRLSKRLRSFTRPGDMIAAGALAMHAARTRGQYRTAEGIGAWVEEHLLRTDDAGALPWSAERRVGRPGLIALNRGVTAMLAGRPAVAIGHLRRAYEQAGPPPFQHFAGASACANLALLAAVRGHHAMAESWLDRIGQCGPVPEWLEHHLLLGAVIARALLAIDRLDSYAAEQALDQAGSAEDPGDLWPFLAAAWAAYSVAFDEPVNGLLGLDAACFAHGMGARPGPDAHPVLLRAHADLLAATGEGNRVVALAEAATAAGRLLPAAARVRLLAGDSDGALTVAGRAMRDAGVTPRDALELQLVIAVVHLRSGEPDEARARFLHAVELGRQGLLAPFALFPRDEVLELCRRTGTDPRSLGMTRTLDDVRNPTSGPIVLLTRRERAVLAGLAAGDSAVRIAADHGVSVNTVRTQVRKVYRKLNASSRTSALAKAGQLGLIPPDTPRTAC</sequence>
<evidence type="ECO:0000313" key="6">
    <source>
        <dbReference type="Proteomes" id="UP001611580"/>
    </source>
</evidence>
<dbReference type="SUPFAM" id="SSF46894">
    <property type="entry name" value="C-terminal effector domain of the bipartite response regulators"/>
    <property type="match status" value="1"/>
</dbReference>
<dbReference type="InterPro" id="IPR011990">
    <property type="entry name" value="TPR-like_helical_dom_sf"/>
</dbReference>
<dbReference type="Pfam" id="PF00196">
    <property type="entry name" value="GerE"/>
    <property type="match status" value="1"/>
</dbReference>
<comment type="caution">
    <text evidence="5">The sequence shown here is derived from an EMBL/GenBank/DDBJ whole genome shotgun (WGS) entry which is preliminary data.</text>
</comment>
<dbReference type="CDD" id="cd06170">
    <property type="entry name" value="LuxR_C_like"/>
    <property type="match status" value="1"/>
</dbReference>
<evidence type="ECO:0000256" key="3">
    <source>
        <dbReference type="ARBA" id="ARBA00023163"/>
    </source>
</evidence>
<dbReference type="Gene3D" id="1.25.40.10">
    <property type="entry name" value="Tetratricopeptide repeat domain"/>
    <property type="match status" value="1"/>
</dbReference>
<keyword evidence="2" id="KW-0238">DNA-binding</keyword>
<dbReference type="InterPro" id="IPR000792">
    <property type="entry name" value="Tscrpt_reg_LuxR_C"/>
</dbReference>
<keyword evidence="6" id="KW-1185">Reference proteome</keyword>
<proteinExistence type="predicted"/>
<dbReference type="Gene3D" id="1.10.10.10">
    <property type="entry name" value="Winged helix-like DNA-binding domain superfamily/Winged helix DNA-binding domain"/>
    <property type="match status" value="1"/>
</dbReference>
<feature type="domain" description="HTH luxR-type" evidence="4">
    <location>
        <begin position="477"/>
        <end position="542"/>
    </location>
</feature>
<protein>
    <submittedName>
        <fullName evidence="5">LuxR C-terminal-related transcriptional regulator</fullName>
    </submittedName>
</protein>
<gene>
    <name evidence="5" type="ORF">ACH47X_01185</name>
</gene>
<evidence type="ECO:0000313" key="5">
    <source>
        <dbReference type="EMBL" id="MFI2485486.1"/>
    </source>
</evidence>
<keyword evidence="3" id="KW-0804">Transcription</keyword>
<evidence type="ECO:0000259" key="4">
    <source>
        <dbReference type="PROSITE" id="PS50043"/>
    </source>
</evidence>
<dbReference type="SMART" id="SM00421">
    <property type="entry name" value="HTH_LUXR"/>
    <property type="match status" value="1"/>
</dbReference>
<dbReference type="PRINTS" id="PR00038">
    <property type="entry name" value="HTHLUXR"/>
</dbReference>
<dbReference type="RefSeq" id="WP_397400619.1">
    <property type="nucleotide sequence ID" value="NZ_JBIRYI010000001.1"/>
</dbReference>